<evidence type="ECO:0000259" key="4">
    <source>
        <dbReference type="PROSITE" id="PS50893"/>
    </source>
</evidence>
<organism evidence="5 6">
    <name type="scientific">Allostreptomyces psammosilenae</name>
    <dbReference type="NCBI Taxonomy" id="1892865"/>
    <lineage>
        <taxon>Bacteria</taxon>
        <taxon>Bacillati</taxon>
        <taxon>Actinomycetota</taxon>
        <taxon>Actinomycetes</taxon>
        <taxon>Kitasatosporales</taxon>
        <taxon>Streptomycetaceae</taxon>
        <taxon>Allostreptomyces</taxon>
    </lineage>
</organism>
<feature type="domain" description="ABC transporter" evidence="4">
    <location>
        <begin position="16"/>
        <end position="243"/>
    </location>
</feature>
<evidence type="ECO:0000256" key="2">
    <source>
        <dbReference type="ARBA" id="ARBA00022448"/>
    </source>
</evidence>
<dbReference type="RefSeq" id="WP_179815557.1">
    <property type="nucleotide sequence ID" value="NZ_JACBZD010000001.1"/>
</dbReference>
<dbReference type="GO" id="GO:0005524">
    <property type="term" value="F:ATP binding"/>
    <property type="evidence" value="ECO:0007669"/>
    <property type="project" value="InterPro"/>
</dbReference>
<dbReference type="PANTHER" id="PTHR43335">
    <property type="entry name" value="ABC TRANSPORTER, ATP-BINDING PROTEIN"/>
    <property type="match status" value="1"/>
</dbReference>
<evidence type="ECO:0000313" key="6">
    <source>
        <dbReference type="Proteomes" id="UP000567795"/>
    </source>
</evidence>
<accession>A0A852ZZ25</accession>
<evidence type="ECO:0000313" key="5">
    <source>
        <dbReference type="EMBL" id="NYI07077.1"/>
    </source>
</evidence>
<comment type="caution">
    <text evidence="5">The sequence shown here is derived from an EMBL/GenBank/DDBJ whole genome shotgun (WGS) entry which is preliminary data.</text>
</comment>
<sequence length="243" mass="25359">MNEAGSDDHAARGVRVQTEGLGLRGPRGWVYRNIDIDAPPGALVVVEGPPGSGRTCLLLTLAGRMRPTTGTARIGGHPLPKRAGAVRRIAALGPVPGVNDPEPALTVHELMRERLLPGRHRARRVAGALRLVGLEPDRLPLSERTPAHRLDALDAFRLGTAAALLARPGLLCVDSVLDPLPPADRATALGVLQAARAEGTTVVVARSDAAEWRGTADLLVRLAPATPTTPTTPSAQEATGARA</sequence>
<evidence type="ECO:0000256" key="1">
    <source>
        <dbReference type="ARBA" id="ARBA00005417"/>
    </source>
</evidence>
<keyword evidence="2" id="KW-0813">Transport</keyword>
<dbReference type="EMBL" id="JACBZD010000001">
    <property type="protein sequence ID" value="NYI07077.1"/>
    <property type="molecule type" value="Genomic_DNA"/>
</dbReference>
<dbReference type="SUPFAM" id="SSF52540">
    <property type="entry name" value="P-loop containing nucleoside triphosphate hydrolases"/>
    <property type="match status" value="1"/>
</dbReference>
<dbReference type="AlphaFoldDB" id="A0A852ZZ25"/>
<dbReference type="Proteomes" id="UP000567795">
    <property type="component" value="Unassembled WGS sequence"/>
</dbReference>
<feature type="region of interest" description="Disordered" evidence="3">
    <location>
        <begin position="224"/>
        <end position="243"/>
    </location>
</feature>
<reference evidence="5 6" key="1">
    <citation type="submission" date="2020-07" db="EMBL/GenBank/DDBJ databases">
        <title>Sequencing the genomes of 1000 actinobacteria strains.</title>
        <authorList>
            <person name="Klenk H.-P."/>
        </authorList>
    </citation>
    <scope>NUCLEOTIDE SEQUENCE [LARGE SCALE GENOMIC DNA]</scope>
    <source>
        <strain evidence="5 6">DSM 42178</strain>
    </source>
</reference>
<keyword evidence="6" id="KW-1185">Reference proteome</keyword>
<evidence type="ECO:0000256" key="3">
    <source>
        <dbReference type="SAM" id="MobiDB-lite"/>
    </source>
</evidence>
<dbReference type="InterPro" id="IPR027417">
    <property type="entry name" value="P-loop_NTPase"/>
</dbReference>
<dbReference type="InterPro" id="IPR003439">
    <property type="entry name" value="ABC_transporter-like_ATP-bd"/>
</dbReference>
<dbReference type="PROSITE" id="PS50893">
    <property type="entry name" value="ABC_TRANSPORTER_2"/>
    <property type="match status" value="1"/>
</dbReference>
<comment type="similarity">
    <text evidence="1">Belongs to the ABC transporter superfamily.</text>
</comment>
<dbReference type="Gene3D" id="3.40.50.300">
    <property type="entry name" value="P-loop containing nucleotide triphosphate hydrolases"/>
    <property type="match status" value="1"/>
</dbReference>
<proteinExistence type="inferred from homology"/>
<name>A0A852ZZ25_9ACTN</name>
<dbReference type="GO" id="GO:0016887">
    <property type="term" value="F:ATP hydrolysis activity"/>
    <property type="evidence" value="ECO:0007669"/>
    <property type="project" value="InterPro"/>
</dbReference>
<gene>
    <name evidence="5" type="ORF">FHU37_004020</name>
</gene>
<protein>
    <submittedName>
        <fullName evidence="5">ABC-type multidrug transport system ATPase subunit</fullName>
    </submittedName>
</protein>
<dbReference type="Pfam" id="PF00005">
    <property type="entry name" value="ABC_tran"/>
    <property type="match status" value="1"/>
</dbReference>